<dbReference type="EMBL" id="PYLW01000011">
    <property type="protein sequence ID" value="PSV96613.1"/>
    <property type="molecule type" value="Genomic_DNA"/>
</dbReference>
<dbReference type="AlphaFoldDB" id="A0A2T3MKA2"/>
<dbReference type="PROSITE" id="PS51257">
    <property type="entry name" value="PROKAR_LIPOPROTEIN"/>
    <property type="match status" value="1"/>
</dbReference>
<dbReference type="Pfam" id="PF18914">
    <property type="entry name" value="DUF5666"/>
    <property type="match status" value="2"/>
</dbReference>
<evidence type="ECO:0000313" key="3">
    <source>
        <dbReference type="Proteomes" id="UP000241954"/>
    </source>
</evidence>
<evidence type="ECO:0000259" key="1">
    <source>
        <dbReference type="Pfam" id="PF18914"/>
    </source>
</evidence>
<feature type="domain" description="DUF5666" evidence="1">
    <location>
        <begin position="255"/>
        <end position="314"/>
    </location>
</feature>
<sequence>MKKITLATLIGLILTGCGGGGGDDSTAPQPPVEIKPQLVMGTIDSINKTNHEITVNGMSYQVNDVEYANKPLIDGITLLKPQMMVELTALTALTKSNVTVSIEPTMVGVISHITAKTFVVNGVTLDYKVNPELDGKWVMVSSLPVVTELGLGYKVLSVIQIEKDDFGNRYELEGRLTNLNEDDQTFKIGASTLVDFSKAANLGEIECDDRQGIQCLTNADRQWVEVSGEMLDGVFMADDVEIDSDDAEGQEVSIEGIITDINPDKTKFILNARNQFTINNKTKIEYNDQYVDKNRLVIGSFIEVEALNGVAQEIELDGDDSNISGFREFEYKGIALSIGEKGTFTVAGKLIHIDAYTEFDDYLNEDTLHGQRVEVEGVIINGKNVAREIEREDD</sequence>
<gene>
    <name evidence="2" type="ORF">C9I88_11760</name>
</gene>
<dbReference type="RefSeq" id="WP_107237424.1">
    <property type="nucleotide sequence ID" value="NZ_PYLW01000011.1"/>
</dbReference>
<accession>A0A2T3MKA2</accession>
<dbReference type="InterPro" id="IPR043724">
    <property type="entry name" value="DUF5666"/>
</dbReference>
<dbReference type="Proteomes" id="UP000241954">
    <property type="component" value="Unassembled WGS sequence"/>
</dbReference>
<name>A0A2T3MKA2_9GAMM</name>
<proteinExistence type="predicted"/>
<organism evidence="2 3">
    <name type="scientific">Photobacterium iliopiscarium</name>
    <dbReference type="NCBI Taxonomy" id="56192"/>
    <lineage>
        <taxon>Bacteria</taxon>
        <taxon>Pseudomonadati</taxon>
        <taxon>Pseudomonadota</taxon>
        <taxon>Gammaproteobacteria</taxon>
        <taxon>Vibrionales</taxon>
        <taxon>Vibrionaceae</taxon>
        <taxon>Photobacterium</taxon>
    </lineage>
</organism>
<feature type="domain" description="DUF5666" evidence="1">
    <location>
        <begin position="337"/>
        <end position="390"/>
    </location>
</feature>
<reference evidence="2 3" key="1">
    <citation type="submission" date="2018-01" db="EMBL/GenBank/DDBJ databases">
        <title>Whole genome sequencing of Histamine producing bacteria.</title>
        <authorList>
            <person name="Butler K."/>
        </authorList>
    </citation>
    <scope>NUCLEOTIDE SEQUENCE [LARGE SCALE GENOMIC DNA]</scope>
    <source>
        <strain evidence="2 3">NCIMB 13481</strain>
    </source>
</reference>
<protein>
    <recommendedName>
        <fullName evidence="1">DUF5666 domain-containing protein</fullName>
    </recommendedName>
</protein>
<evidence type="ECO:0000313" key="2">
    <source>
        <dbReference type="EMBL" id="PSV96613.1"/>
    </source>
</evidence>
<comment type="caution">
    <text evidence="2">The sequence shown here is derived from an EMBL/GenBank/DDBJ whole genome shotgun (WGS) entry which is preliminary data.</text>
</comment>